<keyword evidence="1" id="KW-1133">Transmembrane helix</keyword>
<dbReference type="Gene3D" id="2.60.40.10">
    <property type="entry name" value="Immunoglobulins"/>
    <property type="match status" value="1"/>
</dbReference>
<dbReference type="EMBL" id="MFQW01000024">
    <property type="protein sequence ID" value="OGH86321.1"/>
    <property type="molecule type" value="Genomic_DNA"/>
</dbReference>
<dbReference type="InterPro" id="IPR050400">
    <property type="entry name" value="Bact_Cytoskel_RodZ"/>
</dbReference>
<protein>
    <recommendedName>
        <fullName evidence="4">HTH cro/C1-type domain-containing protein</fullName>
    </recommendedName>
</protein>
<proteinExistence type="predicted"/>
<gene>
    <name evidence="2" type="ORF">A2493_01020</name>
</gene>
<keyword evidence="1" id="KW-0812">Transmembrane</keyword>
<evidence type="ECO:0000313" key="3">
    <source>
        <dbReference type="Proteomes" id="UP000178349"/>
    </source>
</evidence>
<evidence type="ECO:0000313" key="2">
    <source>
        <dbReference type="EMBL" id="OGH86321.1"/>
    </source>
</evidence>
<keyword evidence="1" id="KW-0472">Membrane</keyword>
<accession>A0A1F6NQV2</accession>
<dbReference type="InterPro" id="IPR013783">
    <property type="entry name" value="Ig-like_fold"/>
</dbReference>
<dbReference type="PANTHER" id="PTHR34475">
    <property type="match status" value="1"/>
</dbReference>
<dbReference type="Gene3D" id="1.10.260.40">
    <property type="entry name" value="lambda repressor-like DNA-binding domains"/>
    <property type="match status" value="1"/>
</dbReference>
<evidence type="ECO:0008006" key="4">
    <source>
        <dbReference type="Google" id="ProtNLM"/>
    </source>
</evidence>
<dbReference type="InterPro" id="IPR010982">
    <property type="entry name" value="Lambda_DNA-bd_dom_sf"/>
</dbReference>
<feature type="transmembrane region" description="Helical" evidence="1">
    <location>
        <begin position="116"/>
        <end position="134"/>
    </location>
</feature>
<dbReference type="Proteomes" id="UP000178349">
    <property type="component" value="Unassembled WGS sequence"/>
</dbReference>
<evidence type="ECO:0000256" key="1">
    <source>
        <dbReference type="SAM" id="Phobius"/>
    </source>
</evidence>
<organism evidence="2 3">
    <name type="scientific">Candidatus Magasanikbacteria bacterium RIFOXYC12_FULL_33_11</name>
    <dbReference type="NCBI Taxonomy" id="1798701"/>
    <lineage>
        <taxon>Bacteria</taxon>
        <taxon>Candidatus Magasanikiibacteriota</taxon>
    </lineage>
</organism>
<dbReference type="Pfam" id="PF13413">
    <property type="entry name" value="HTH_25"/>
    <property type="match status" value="1"/>
</dbReference>
<sequence length="231" mass="26514">MTDTHFKKKCLVPSQRVCFRLKSLRQEKQVSLSELEMRTKINKLYLQALEDCRFSDIPQTSLYKKNFVKKYVKALGEDPTCFVDQFVNEELTYVSQEENTPKLKYSRFYFSNMPSVLRFVLFSLVIGSLLLFLGSHVKNILTPPDLVVISPENGYISNDNFIDVHGKTDPETQITINEEVIKNDENGNFSQSINLLLGINTFVIEAKNKHGKTTEEVRNVIYKSNGSVSLK</sequence>
<dbReference type="Pfam" id="PF09136">
    <property type="entry name" value="Glucodextran_B"/>
    <property type="match status" value="1"/>
</dbReference>
<dbReference type="GO" id="GO:0003677">
    <property type="term" value="F:DNA binding"/>
    <property type="evidence" value="ECO:0007669"/>
    <property type="project" value="InterPro"/>
</dbReference>
<name>A0A1F6NQV2_9BACT</name>
<dbReference type="AlphaFoldDB" id="A0A1F6NQV2"/>
<reference evidence="2 3" key="1">
    <citation type="journal article" date="2016" name="Nat. Commun.">
        <title>Thousands of microbial genomes shed light on interconnected biogeochemical processes in an aquifer system.</title>
        <authorList>
            <person name="Anantharaman K."/>
            <person name="Brown C.T."/>
            <person name="Hug L.A."/>
            <person name="Sharon I."/>
            <person name="Castelle C.J."/>
            <person name="Probst A.J."/>
            <person name="Thomas B.C."/>
            <person name="Singh A."/>
            <person name="Wilkins M.J."/>
            <person name="Karaoz U."/>
            <person name="Brodie E.L."/>
            <person name="Williams K.H."/>
            <person name="Hubbard S.S."/>
            <person name="Banfield J.F."/>
        </authorList>
    </citation>
    <scope>NUCLEOTIDE SEQUENCE [LARGE SCALE GENOMIC DNA]</scope>
</reference>
<dbReference type="PANTHER" id="PTHR34475:SF1">
    <property type="entry name" value="CYTOSKELETON PROTEIN RODZ"/>
    <property type="match status" value="1"/>
</dbReference>
<comment type="caution">
    <text evidence="2">The sequence shown here is derived from an EMBL/GenBank/DDBJ whole genome shotgun (WGS) entry which is preliminary data.</text>
</comment>